<protein>
    <submittedName>
        <fullName evidence="1">Uncharacterized protein</fullName>
    </submittedName>
</protein>
<dbReference type="AlphaFoldDB" id="A0A9P0F463"/>
<dbReference type="Proteomes" id="UP001152759">
    <property type="component" value="Chromosome 4"/>
</dbReference>
<accession>A0A9P0F463</accession>
<dbReference type="SUPFAM" id="SSF49695">
    <property type="entry name" value="gamma-Crystallin-like"/>
    <property type="match status" value="1"/>
</dbReference>
<gene>
    <name evidence="1" type="ORF">BEMITA_LOCUS7134</name>
</gene>
<sequence length="246" mass="27561">MGSWNSTLGAIVNFRRLTAQDAIVSVGDCKQPIDPPNSISFYQHKNFGGKRCNVQVRKGCQPICPDLDHQASSAEGDAGCVHVYEKPNCEGYVGELTDLKVALMAFYSNFKWTTYQDKISSISDCSNRTVSFFEHKHYKGKRCDFNKVNGCQQMCPDLDKKASSVRGDISCIRGYDDANCTSFLGRIYFPRPPPYITTYAHRFIGPPNNFKNTFLQDTISSFRSCETAAGVNFPFSRPLGGFPWVH</sequence>
<name>A0A9P0F463_BEMTA</name>
<dbReference type="Gene3D" id="2.60.20.10">
    <property type="entry name" value="Crystallins"/>
    <property type="match status" value="2"/>
</dbReference>
<reference evidence="1" key="1">
    <citation type="submission" date="2021-12" db="EMBL/GenBank/DDBJ databases">
        <authorList>
            <person name="King R."/>
        </authorList>
    </citation>
    <scope>NUCLEOTIDE SEQUENCE</scope>
</reference>
<keyword evidence="2" id="KW-1185">Reference proteome</keyword>
<evidence type="ECO:0000313" key="2">
    <source>
        <dbReference type="Proteomes" id="UP001152759"/>
    </source>
</evidence>
<proteinExistence type="predicted"/>
<dbReference type="InterPro" id="IPR011024">
    <property type="entry name" value="G_crystallin-like"/>
</dbReference>
<dbReference type="EMBL" id="OU963865">
    <property type="protein sequence ID" value="CAH0388205.1"/>
    <property type="molecule type" value="Genomic_DNA"/>
</dbReference>
<organism evidence="1 2">
    <name type="scientific">Bemisia tabaci</name>
    <name type="common">Sweetpotato whitefly</name>
    <name type="synonym">Aleurodes tabaci</name>
    <dbReference type="NCBI Taxonomy" id="7038"/>
    <lineage>
        <taxon>Eukaryota</taxon>
        <taxon>Metazoa</taxon>
        <taxon>Ecdysozoa</taxon>
        <taxon>Arthropoda</taxon>
        <taxon>Hexapoda</taxon>
        <taxon>Insecta</taxon>
        <taxon>Pterygota</taxon>
        <taxon>Neoptera</taxon>
        <taxon>Paraneoptera</taxon>
        <taxon>Hemiptera</taxon>
        <taxon>Sternorrhyncha</taxon>
        <taxon>Aleyrodoidea</taxon>
        <taxon>Aleyrodidae</taxon>
        <taxon>Aleyrodinae</taxon>
        <taxon>Bemisia</taxon>
    </lineage>
</organism>
<evidence type="ECO:0000313" key="1">
    <source>
        <dbReference type="EMBL" id="CAH0388205.1"/>
    </source>
</evidence>